<dbReference type="Proteomes" id="UP000318405">
    <property type="component" value="Unassembled WGS sequence"/>
</dbReference>
<dbReference type="CDD" id="cd07012">
    <property type="entry name" value="PBP2_Bug_TTT"/>
    <property type="match status" value="1"/>
</dbReference>
<sequence length="326" mass="33887">MKTNIMRRAALGAALAVLGLVQANVALAESTTPVNVVVAFPPGGPADRIARVLAQHLSEALGRNVLVENRPGASGMIAASYVARSSDPDSTLFLSNAGALTINPALYHDLSYDPAKDFKAVSMVADTTTVMVTWAPTEIGDAADLVKQARGGKEFSAGSSGVGGASHLSLEMFQEGADIKLLHIPYKGASPALTDLVGRRVDVFFGDLPGVQALIEGGKLKPLGVAAEQPSALLPGVKTLEEQGIAGVVPSGWYGVVMPAAASDEQVQRMSDGIHKALSGAKVQQQLQAMGAVATPNSPAEFQDFLANDARRWQALVTRRGIQASQ</sequence>
<evidence type="ECO:0000313" key="3">
    <source>
        <dbReference type="EMBL" id="TSH90533.1"/>
    </source>
</evidence>
<feature type="signal peptide" evidence="2">
    <location>
        <begin position="1"/>
        <end position="28"/>
    </location>
</feature>
<accession>A0A556ACD3</accession>
<dbReference type="PIRSF" id="PIRSF017082">
    <property type="entry name" value="YflP"/>
    <property type="match status" value="1"/>
</dbReference>
<evidence type="ECO:0000256" key="1">
    <source>
        <dbReference type="ARBA" id="ARBA00006987"/>
    </source>
</evidence>
<dbReference type="Gene3D" id="3.40.190.10">
    <property type="entry name" value="Periplasmic binding protein-like II"/>
    <property type="match status" value="1"/>
</dbReference>
<dbReference type="OrthoDB" id="8859128at2"/>
<dbReference type="InterPro" id="IPR005064">
    <property type="entry name" value="BUG"/>
</dbReference>
<comment type="similarity">
    <text evidence="1">Belongs to the UPF0065 (bug) family.</text>
</comment>
<evidence type="ECO:0000256" key="2">
    <source>
        <dbReference type="SAM" id="SignalP"/>
    </source>
</evidence>
<dbReference type="PANTHER" id="PTHR42928">
    <property type="entry name" value="TRICARBOXYLATE-BINDING PROTEIN"/>
    <property type="match status" value="1"/>
</dbReference>
<dbReference type="RefSeq" id="WP_143950450.1">
    <property type="nucleotide sequence ID" value="NZ_BAABMB010000003.1"/>
</dbReference>
<organism evidence="3 4">
    <name type="scientific">Verticiella sediminum</name>
    <dbReference type="NCBI Taxonomy" id="1247510"/>
    <lineage>
        <taxon>Bacteria</taxon>
        <taxon>Pseudomonadati</taxon>
        <taxon>Pseudomonadota</taxon>
        <taxon>Betaproteobacteria</taxon>
        <taxon>Burkholderiales</taxon>
        <taxon>Alcaligenaceae</taxon>
        <taxon>Verticiella</taxon>
    </lineage>
</organism>
<comment type="caution">
    <text evidence="3">The sequence shown here is derived from an EMBL/GenBank/DDBJ whole genome shotgun (WGS) entry which is preliminary data.</text>
</comment>
<evidence type="ECO:0000313" key="4">
    <source>
        <dbReference type="Proteomes" id="UP000318405"/>
    </source>
</evidence>
<dbReference type="Gene3D" id="3.40.190.150">
    <property type="entry name" value="Bordetella uptake gene, domain 1"/>
    <property type="match status" value="1"/>
</dbReference>
<dbReference type="PANTHER" id="PTHR42928:SF5">
    <property type="entry name" value="BLR1237 PROTEIN"/>
    <property type="match status" value="1"/>
</dbReference>
<keyword evidence="2" id="KW-0732">Signal</keyword>
<gene>
    <name evidence="3" type="ORF">FOZ76_22250</name>
</gene>
<keyword evidence="4" id="KW-1185">Reference proteome</keyword>
<dbReference type="AlphaFoldDB" id="A0A556ACD3"/>
<dbReference type="Pfam" id="PF03401">
    <property type="entry name" value="TctC"/>
    <property type="match status" value="1"/>
</dbReference>
<dbReference type="SUPFAM" id="SSF53850">
    <property type="entry name" value="Periplasmic binding protein-like II"/>
    <property type="match status" value="1"/>
</dbReference>
<reference evidence="3 4" key="1">
    <citation type="submission" date="2019-07" db="EMBL/GenBank/DDBJ databases">
        <title>Qingshengfaniella alkalisoli gen. nov., sp. nov., isolated from saline soil.</title>
        <authorList>
            <person name="Xu L."/>
            <person name="Huang X.-X."/>
            <person name="Sun J.-Q."/>
        </authorList>
    </citation>
    <scope>NUCLEOTIDE SEQUENCE [LARGE SCALE GENOMIC DNA]</scope>
    <source>
        <strain evidence="3 4">DSM 27279</strain>
    </source>
</reference>
<feature type="chain" id="PRO_5021783111" evidence="2">
    <location>
        <begin position="29"/>
        <end position="326"/>
    </location>
</feature>
<name>A0A556ACD3_9BURK</name>
<protein>
    <submittedName>
        <fullName evidence="3">Tripartite tricarboxylate transporter substrate binding protein</fullName>
    </submittedName>
</protein>
<proteinExistence type="inferred from homology"/>
<dbReference type="EMBL" id="VLTJ01000039">
    <property type="protein sequence ID" value="TSH90533.1"/>
    <property type="molecule type" value="Genomic_DNA"/>
</dbReference>
<dbReference type="InterPro" id="IPR042100">
    <property type="entry name" value="Bug_dom1"/>
</dbReference>